<evidence type="ECO:0000313" key="11">
    <source>
        <dbReference type="Proteomes" id="UP000266506"/>
    </source>
</evidence>
<feature type="domain" description="Cation efflux protein cytoplasmic" evidence="9">
    <location>
        <begin position="222"/>
        <end position="299"/>
    </location>
</feature>
<feature type="domain" description="Cation efflux protein transmembrane" evidence="8">
    <location>
        <begin position="16"/>
        <end position="217"/>
    </location>
</feature>
<dbReference type="InterPro" id="IPR058533">
    <property type="entry name" value="Cation_efflux_TM"/>
</dbReference>
<sequence length="307" mass="33864">MVSDNEYKKEITKVGLITILLNFILTISKVIAGILAKSTSLISDGIHSASDVLSTIVVIIGAKMAKKQADKEHPFGHERMESVALVILALLLFLTAVMLGYGGVISIISFAKGEYQYERGLLAYIALGFAITSIIVKGWMYFYTKKKAKILKSETLRADAIHHLTDSISSIASVLGILGLILGGNIVILDPIMTIVIALFIFKVSYDILMDGINELIDKAAPDEFVNELKKDIEEYPGVLEINSLKTRMFGNKVYIELEVAVLDSLSVKEGHDIALGLHDMLEDKYDNIKHCMVHIDPYSISSEKEE</sequence>
<dbReference type="InterPro" id="IPR027470">
    <property type="entry name" value="Cation_efflux_CTD"/>
</dbReference>
<evidence type="ECO:0000256" key="5">
    <source>
        <dbReference type="ARBA" id="ARBA00022989"/>
    </source>
</evidence>
<dbReference type="InterPro" id="IPR036837">
    <property type="entry name" value="Cation_efflux_CTD_sf"/>
</dbReference>
<feature type="transmembrane region" description="Helical" evidence="7">
    <location>
        <begin position="164"/>
        <end position="182"/>
    </location>
</feature>
<comment type="subcellular location">
    <subcellularLocation>
        <location evidence="1">Membrane</location>
        <topology evidence="1">Multi-pass membrane protein</topology>
    </subcellularLocation>
</comment>
<dbReference type="NCBIfam" id="TIGR01297">
    <property type="entry name" value="CDF"/>
    <property type="match status" value="1"/>
</dbReference>
<keyword evidence="4 7" id="KW-0812">Transmembrane</keyword>
<dbReference type="InterPro" id="IPR050291">
    <property type="entry name" value="CDF_Transporter"/>
</dbReference>
<evidence type="ECO:0000256" key="1">
    <source>
        <dbReference type="ARBA" id="ARBA00004141"/>
    </source>
</evidence>
<dbReference type="Gene3D" id="1.20.1510.10">
    <property type="entry name" value="Cation efflux protein transmembrane domain"/>
    <property type="match status" value="1"/>
</dbReference>
<dbReference type="OrthoDB" id="9806522at2"/>
<keyword evidence="6 7" id="KW-0472">Membrane</keyword>
<feature type="transmembrane region" description="Helical" evidence="7">
    <location>
        <begin position="14"/>
        <end position="35"/>
    </location>
</feature>
<dbReference type="Gene3D" id="3.30.70.1350">
    <property type="entry name" value="Cation efflux protein, cytoplasmic domain"/>
    <property type="match status" value="1"/>
</dbReference>
<dbReference type="EMBL" id="QXEV01000009">
    <property type="protein sequence ID" value="RIA75881.1"/>
    <property type="molecule type" value="Genomic_DNA"/>
</dbReference>
<evidence type="ECO:0000259" key="9">
    <source>
        <dbReference type="Pfam" id="PF16916"/>
    </source>
</evidence>
<comment type="similarity">
    <text evidence="2">Belongs to the cation diffusion facilitator (CDF) transporter (TC 2.A.4) family.</text>
</comment>
<dbReference type="PANTHER" id="PTHR43840">
    <property type="entry name" value="MITOCHONDRIAL METAL TRANSPORTER 1-RELATED"/>
    <property type="match status" value="1"/>
</dbReference>
<keyword evidence="5 7" id="KW-1133">Transmembrane helix</keyword>
<keyword evidence="3" id="KW-0813">Transport</keyword>
<feature type="transmembrane region" description="Helical" evidence="7">
    <location>
        <begin position="83"/>
        <end position="109"/>
    </location>
</feature>
<name>A0A397RZW5_9MOLU</name>
<dbReference type="InParanoid" id="A0A397RZW5"/>
<reference evidence="10 11" key="1">
    <citation type="submission" date="2018-08" db="EMBL/GenBank/DDBJ databases">
        <title>Genomic Encyclopedia of Archaeal and Bacterial Type Strains, Phase II (KMG-II): from individual species to whole genera.</title>
        <authorList>
            <person name="Goeker M."/>
        </authorList>
    </citation>
    <scope>NUCLEOTIDE SEQUENCE [LARGE SCALE GENOMIC DNA]</scope>
    <source>
        <strain evidence="10 11">ATCC 27112</strain>
    </source>
</reference>
<accession>A0A397RZW5</accession>
<dbReference type="GO" id="GO:0016020">
    <property type="term" value="C:membrane"/>
    <property type="evidence" value="ECO:0007669"/>
    <property type="project" value="UniProtKB-SubCell"/>
</dbReference>
<evidence type="ECO:0000256" key="4">
    <source>
        <dbReference type="ARBA" id="ARBA00022692"/>
    </source>
</evidence>
<gene>
    <name evidence="10" type="ORF">EI71_01054</name>
</gene>
<feature type="transmembrane region" description="Helical" evidence="7">
    <location>
        <begin position="41"/>
        <end position="62"/>
    </location>
</feature>
<evidence type="ECO:0000256" key="6">
    <source>
        <dbReference type="ARBA" id="ARBA00023136"/>
    </source>
</evidence>
<keyword evidence="11" id="KW-1185">Reference proteome</keyword>
<dbReference type="Proteomes" id="UP000266506">
    <property type="component" value="Unassembled WGS sequence"/>
</dbReference>
<organism evidence="10 11">
    <name type="scientific">Anaeroplasma bactoclasticum</name>
    <dbReference type="NCBI Taxonomy" id="2088"/>
    <lineage>
        <taxon>Bacteria</taxon>
        <taxon>Bacillati</taxon>
        <taxon>Mycoplasmatota</taxon>
        <taxon>Mollicutes</taxon>
        <taxon>Anaeroplasmatales</taxon>
        <taxon>Anaeroplasmataceae</taxon>
        <taxon>Anaeroplasma</taxon>
    </lineage>
</organism>
<dbReference type="SUPFAM" id="SSF160240">
    <property type="entry name" value="Cation efflux protein cytoplasmic domain-like"/>
    <property type="match status" value="1"/>
</dbReference>
<proteinExistence type="inferred from homology"/>
<dbReference type="InterPro" id="IPR002524">
    <property type="entry name" value="Cation_efflux"/>
</dbReference>
<dbReference type="RefSeq" id="WP_119016201.1">
    <property type="nucleotide sequence ID" value="NZ_QXEV01000009.1"/>
</dbReference>
<evidence type="ECO:0000259" key="8">
    <source>
        <dbReference type="Pfam" id="PF01545"/>
    </source>
</evidence>
<dbReference type="InterPro" id="IPR027469">
    <property type="entry name" value="Cation_efflux_TMD_sf"/>
</dbReference>
<evidence type="ECO:0000256" key="3">
    <source>
        <dbReference type="ARBA" id="ARBA00022448"/>
    </source>
</evidence>
<comment type="caution">
    <text evidence="10">The sequence shown here is derived from an EMBL/GenBank/DDBJ whole genome shotgun (WGS) entry which is preliminary data.</text>
</comment>
<protein>
    <submittedName>
        <fullName evidence="10">Cation diffusion facilitator family transporter</fullName>
    </submittedName>
</protein>
<evidence type="ECO:0000313" key="10">
    <source>
        <dbReference type="EMBL" id="RIA75881.1"/>
    </source>
</evidence>
<dbReference type="GO" id="GO:0008324">
    <property type="term" value="F:monoatomic cation transmembrane transporter activity"/>
    <property type="evidence" value="ECO:0007669"/>
    <property type="project" value="InterPro"/>
</dbReference>
<evidence type="ECO:0000256" key="7">
    <source>
        <dbReference type="SAM" id="Phobius"/>
    </source>
</evidence>
<dbReference type="FunFam" id="1.20.1510.10:FF:000006">
    <property type="entry name" value="Divalent cation efflux transporter"/>
    <property type="match status" value="1"/>
</dbReference>
<dbReference type="Pfam" id="PF01545">
    <property type="entry name" value="Cation_efflux"/>
    <property type="match status" value="1"/>
</dbReference>
<dbReference type="AlphaFoldDB" id="A0A397RZW5"/>
<dbReference type="FunCoup" id="A0A397RZW5">
    <property type="interactions" value="286"/>
</dbReference>
<dbReference type="PANTHER" id="PTHR43840:SF15">
    <property type="entry name" value="MITOCHONDRIAL METAL TRANSPORTER 1-RELATED"/>
    <property type="match status" value="1"/>
</dbReference>
<dbReference type="SUPFAM" id="SSF161111">
    <property type="entry name" value="Cation efflux protein transmembrane domain-like"/>
    <property type="match status" value="1"/>
</dbReference>
<dbReference type="Pfam" id="PF16916">
    <property type="entry name" value="ZT_dimer"/>
    <property type="match status" value="1"/>
</dbReference>
<evidence type="ECO:0000256" key="2">
    <source>
        <dbReference type="ARBA" id="ARBA00008114"/>
    </source>
</evidence>
<feature type="transmembrane region" description="Helical" evidence="7">
    <location>
        <begin position="121"/>
        <end position="143"/>
    </location>
</feature>